<dbReference type="InterPro" id="IPR002543">
    <property type="entry name" value="FtsK_dom"/>
</dbReference>
<dbReference type="InterPro" id="IPR000253">
    <property type="entry name" value="FHA_dom"/>
</dbReference>
<dbReference type="Gene3D" id="2.60.200.20">
    <property type="match status" value="1"/>
</dbReference>
<keyword evidence="10" id="KW-1185">Reference proteome</keyword>
<evidence type="ECO:0000259" key="8">
    <source>
        <dbReference type="PROSITE" id="PS50901"/>
    </source>
</evidence>
<dbReference type="CDD" id="cd01127">
    <property type="entry name" value="TrwB_TraG_TraD_VirD4"/>
    <property type="match status" value="1"/>
</dbReference>
<feature type="binding site" evidence="4">
    <location>
        <begin position="1022"/>
        <end position="1029"/>
    </location>
    <ligand>
        <name>ATP</name>
        <dbReference type="ChEBI" id="CHEBI:30616"/>
    </ligand>
</feature>
<dbReference type="Proteomes" id="UP000325827">
    <property type="component" value="Unassembled WGS sequence"/>
</dbReference>
<dbReference type="InterPro" id="IPR027417">
    <property type="entry name" value="P-loop_NTPase"/>
</dbReference>
<dbReference type="PANTHER" id="PTHR22683:SF1">
    <property type="entry name" value="TYPE VII SECRETION SYSTEM PROTEIN ESSC"/>
    <property type="match status" value="1"/>
</dbReference>
<gene>
    <name evidence="9" type="ORF">F6B43_15040</name>
</gene>
<feature type="transmembrane region" description="Helical" evidence="6">
    <location>
        <begin position="234"/>
        <end position="252"/>
    </location>
</feature>
<organism evidence="9 10">
    <name type="scientific">Microbacterium rhizomatis</name>
    <dbReference type="NCBI Taxonomy" id="1631477"/>
    <lineage>
        <taxon>Bacteria</taxon>
        <taxon>Bacillati</taxon>
        <taxon>Actinomycetota</taxon>
        <taxon>Actinomycetes</taxon>
        <taxon>Micrococcales</taxon>
        <taxon>Microbacteriaceae</taxon>
        <taxon>Microbacterium</taxon>
    </lineage>
</organism>
<evidence type="ECO:0000256" key="3">
    <source>
        <dbReference type="ARBA" id="ARBA00022840"/>
    </source>
</evidence>
<dbReference type="InterPro" id="IPR032030">
    <property type="entry name" value="YscD_cytoplasmic_dom"/>
</dbReference>
<dbReference type="CDD" id="cd00060">
    <property type="entry name" value="FHA"/>
    <property type="match status" value="1"/>
</dbReference>
<feature type="domain" description="FtsK" evidence="8">
    <location>
        <begin position="1004"/>
        <end position="1196"/>
    </location>
</feature>
<dbReference type="PROSITE" id="PS50006">
    <property type="entry name" value="FHA_DOMAIN"/>
    <property type="match status" value="1"/>
</dbReference>
<dbReference type="PROSITE" id="PS50901">
    <property type="entry name" value="FTSK"/>
    <property type="match status" value="2"/>
</dbReference>
<feature type="domain" description="FHA" evidence="7">
    <location>
        <begin position="119"/>
        <end position="167"/>
    </location>
</feature>
<evidence type="ECO:0000256" key="4">
    <source>
        <dbReference type="PROSITE-ProRule" id="PRU00289"/>
    </source>
</evidence>
<dbReference type="RefSeq" id="WP_150449799.1">
    <property type="nucleotide sequence ID" value="NZ_VYSA01000003.1"/>
</dbReference>
<dbReference type="EMBL" id="VYSA01000003">
    <property type="protein sequence ID" value="KAA9106457.1"/>
    <property type="molecule type" value="Genomic_DNA"/>
</dbReference>
<dbReference type="GO" id="GO:0003677">
    <property type="term" value="F:DNA binding"/>
    <property type="evidence" value="ECO:0007669"/>
    <property type="project" value="InterPro"/>
</dbReference>
<keyword evidence="2 4" id="KW-0547">Nucleotide-binding</keyword>
<evidence type="ECO:0000256" key="1">
    <source>
        <dbReference type="ARBA" id="ARBA00022553"/>
    </source>
</evidence>
<keyword evidence="1" id="KW-0597">Phosphoprotein</keyword>
<dbReference type="Pfam" id="PF01580">
    <property type="entry name" value="FtsK_SpoIIIE"/>
    <property type="match status" value="2"/>
</dbReference>
<dbReference type="SUPFAM" id="SSF49879">
    <property type="entry name" value="SMAD/FHA domain"/>
    <property type="match status" value="1"/>
</dbReference>
<evidence type="ECO:0000313" key="10">
    <source>
        <dbReference type="Proteomes" id="UP000325827"/>
    </source>
</evidence>
<dbReference type="SMART" id="SM00240">
    <property type="entry name" value="FHA"/>
    <property type="match status" value="1"/>
</dbReference>
<keyword evidence="6" id="KW-1133">Transmembrane helix</keyword>
<keyword evidence="6" id="KW-0472">Membrane</keyword>
<evidence type="ECO:0000256" key="6">
    <source>
        <dbReference type="SAM" id="Phobius"/>
    </source>
</evidence>
<dbReference type="InterPro" id="IPR003593">
    <property type="entry name" value="AAA+_ATPase"/>
</dbReference>
<dbReference type="PANTHER" id="PTHR22683">
    <property type="entry name" value="SPORULATION PROTEIN RELATED"/>
    <property type="match status" value="1"/>
</dbReference>
<dbReference type="Gene3D" id="3.40.50.300">
    <property type="entry name" value="P-loop containing nucleotide triphosphate hydrolases"/>
    <property type="match status" value="4"/>
</dbReference>
<accession>A0A5J5IZ12</accession>
<feature type="domain" description="FtsK" evidence="8">
    <location>
        <begin position="679"/>
        <end position="867"/>
    </location>
</feature>
<keyword evidence="6" id="KW-0812">Transmembrane</keyword>
<dbReference type="InterPro" id="IPR050206">
    <property type="entry name" value="FtsK/SpoIIIE/SftA"/>
</dbReference>
<reference evidence="10" key="1">
    <citation type="submission" date="2019-09" db="EMBL/GenBank/DDBJ databases">
        <title>Mumia zhuanghuii sp. nov. isolated from the intestinal contents of plateau pika (Ochotona curzoniae) in the Qinghai-Tibet plateau of China.</title>
        <authorList>
            <person name="Tian Z."/>
        </authorList>
    </citation>
    <scope>NUCLEOTIDE SEQUENCE [LARGE SCALE GENOMIC DNA]</scope>
    <source>
        <strain evidence="10">JCM 30598</strain>
    </source>
</reference>
<feature type="transmembrane region" description="Helical" evidence="6">
    <location>
        <begin position="258"/>
        <end position="276"/>
    </location>
</feature>
<evidence type="ECO:0000256" key="5">
    <source>
        <dbReference type="SAM" id="MobiDB-lite"/>
    </source>
</evidence>
<evidence type="ECO:0000259" key="7">
    <source>
        <dbReference type="PROSITE" id="PS50006"/>
    </source>
</evidence>
<keyword evidence="3 4" id="KW-0067">ATP-binding</keyword>
<evidence type="ECO:0000313" key="9">
    <source>
        <dbReference type="EMBL" id="KAA9106457.1"/>
    </source>
</evidence>
<feature type="region of interest" description="Disordered" evidence="5">
    <location>
        <begin position="486"/>
        <end position="510"/>
    </location>
</feature>
<comment type="caution">
    <text evidence="9">The sequence shown here is derived from an EMBL/GenBank/DDBJ whole genome shotgun (WGS) entry which is preliminary data.</text>
</comment>
<name>A0A5J5IZ12_9MICO</name>
<dbReference type="Pfam" id="PF16697">
    <property type="entry name" value="Yop-YscD_cpl"/>
    <property type="match status" value="1"/>
</dbReference>
<feature type="binding site" evidence="4">
    <location>
        <begin position="697"/>
        <end position="704"/>
    </location>
    <ligand>
        <name>ATP</name>
        <dbReference type="ChEBI" id="CHEBI:30616"/>
    </ligand>
</feature>
<protein>
    <submittedName>
        <fullName evidence="9">FHA domain-containing protein</fullName>
    </submittedName>
</protein>
<sequence length="1478" mass="156908">MKLKFTLQRPAGPIDLEVTADGTSTVGDIARTLAVSDPSADRVGDPVEPDRLTIVAHESGGPRVLDPARAVGESGIRSGTTLQLSAAPDDAGDDAPAAVLRILSGPHSGTQRPLRSGSNVVGRDPGVDVVLDDPLVSKRHARINVDAGVEIIDLNSANGLMMGGEQIARSALGPADVVLLGGTEVSIVPLSRPGTAHVASSTVDVVRSPRVVPRYPRQKFVAPKAPKQPALNRLPIVALIAPLIMGAVLFAFTQQILAVIFIGLSPLIMIGAYIDNRLTAKAEHKKAVQQFDANMQNFDARMVREHEAERAARSAEVPALADALASLSSWGDLTWTHRPEHPFFLTARLGTGRLPSRAEIELNGTDETLPEYSDRLFDLRDRFAGIDDVPVIADLREAGSVGIAGARGQADAAARAMLMQLVTTHSPAELVVAAFTSPASRPAWSWLEWLPHASSPHTPLEGSHLAANPGTGAALLSRLEGLVESRQAEREGNVTDGGPRGPIETNAEAAPAPARTPVVIVLVEDDATVDRARLTRLAERGPDVSVHLVWVAPSQGAIPAACRTFLLVDGVAEGTAAGIVRRGLVTTPVRVELLDEGSATAWARVLSPTVDAGAPVEDESDLPRSVSYVDLSGTDLGADPGVIVDRWHENDSITPRDGRAPRRRAREGNLRALVGYAGSGSFHLDLRAQGPHALVGGTTGAGKSEFLQSWVLGMASAHSPDRVTFLFVDYKGGSAFADCVDLPHTVGLVTDLSPHLVRRALTSLRAELRYREHLLNRKKAKDLVSLERTGDPETPPSLIIVVDEFAALVQEVPEFVDGVVDVAQRGRSLGLHLILATQRPAGVIKDNLRANTNLRVALRMADAEDSSDILGDQMAAHFDPSIPGRGAAKTGPGRIVPFQTGYVGGWSSGEKPRPQIDIHELDFGARATWELPDEAIVEVADPGPTDIARIVRSVRSAASELSIPAPRRPWLDELAVTYDLARLPSPRTDERLLLGVLDDPTTQSQPTAFYEPDRDGNIALFGTGGSGKSTALRSIAVSAAITPRGGPVQVYGLDFGAGGLRMLETLPHVGAIIAGDDQERVTRLLRMLRDIVDERSVRYGEVRAGTIAEYRRQANRPGEPRILVLIDGLGAFREAYEFAAGSAGWFTIFSQLAVDGRQVGVHFVMSGDRPNSLPTSIASTVQKRFVLRLATDDDYLLLGAPRDVLDAASPPGRGMIDGDELQFAVLGGSANMAVQSRELERLGESMRRNGIPQAPAVGRLPESVPLADLPVRTAGGEPVIGLADLDLGPLGIDPKGAFLLAGPPGSGRTTALATIGRAVRRASPQQPVVHLAPRRTTLGLASESRFAADDPATVAALAESVATAIEGGMLMRPAILIEHVTEFTGTEAEASLDRLIRVAVRADGFVVGEAESSTWGQAWMLAQPFKAARRGLVLAPSDIDGEALFGTSLGRVRRSDFPPGRGFVIHQGRVARLQVSTP</sequence>
<dbReference type="OrthoDB" id="9807790at2"/>
<dbReference type="InterPro" id="IPR008984">
    <property type="entry name" value="SMAD_FHA_dom_sf"/>
</dbReference>
<proteinExistence type="predicted"/>
<dbReference type="SMART" id="SM00382">
    <property type="entry name" value="AAA"/>
    <property type="match status" value="3"/>
</dbReference>
<dbReference type="GO" id="GO:0005524">
    <property type="term" value="F:ATP binding"/>
    <property type="evidence" value="ECO:0007669"/>
    <property type="project" value="UniProtKB-UniRule"/>
</dbReference>
<evidence type="ECO:0000256" key="2">
    <source>
        <dbReference type="ARBA" id="ARBA00022741"/>
    </source>
</evidence>
<dbReference type="SUPFAM" id="SSF52540">
    <property type="entry name" value="P-loop containing nucleoside triphosphate hydrolases"/>
    <property type="match status" value="3"/>
</dbReference>